<sequence length="168" mass="18873">MTNNLEFRLAMETLTERVRHLVADWPQPPVLVGIRTGGVWVANALREALGWEIETGELDISFYRDDFSRNGLNPTVRPSRLSDNLDDRTVLLVDDVIMSGRTIRAAMNELFDYGRPACIRLATLVDLGRRELPIQPDAVGVTLQLAEHERVKLTGPDPLALELRTLNS</sequence>
<dbReference type="InterPro" id="IPR029057">
    <property type="entry name" value="PRTase-like"/>
</dbReference>
<dbReference type="PANTHER" id="PTHR11608:SF0">
    <property type="entry name" value="BIFUNCTIONAL PROTEIN PYRR"/>
    <property type="match status" value="1"/>
</dbReference>
<dbReference type="EMBL" id="CP154858">
    <property type="protein sequence ID" value="XDT71747.1"/>
    <property type="molecule type" value="Genomic_DNA"/>
</dbReference>
<reference evidence="2" key="1">
    <citation type="submission" date="2024-05" db="EMBL/GenBank/DDBJ databases">
        <title>Genome sequencing of novel strain.</title>
        <authorList>
            <person name="Ganbat D."/>
            <person name="Ganbat S."/>
            <person name="Lee S.-J."/>
        </authorList>
    </citation>
    <scope>NUCLEOTIDE SEQUENCE</scope>
    <source>
        <strain evidence="2">SMD15-11</strain>
    </source>
</reference>
<name>A0AB39UV00_9GAMM</name>
<dbReference type="EC" id="2.4.2.9" evidence="2"/>
<protein>
    <submittedName>
        <fullName evidence="2">Bifunctional pyr operon transcriptional regulator/uracil phosphoribosyltransferase PyrR</fullName>
        <ecNumber evidence="2">2.4.2.9</ecNumber>
    </submittedName>
</protein>
<gene>
    <name evidence="2" type="primary">pyrR</name>
    <name evidence="2" type="ORF">AAIA72_13170</name>
</gene>
<proteinExistence type="predicted"/>
<dbReference type="Gene3D" id="3.40.50.2020">
    <property type="match status" value="1"/>
</dbReference>
<dbReference type="InterPro" id="IPR050137">
    <property type="entry name" value="PyrR_bifunctional"/>
</dbReference>
<evidence type="ECO:0000313" key="2">
    <source>
        <dbReference type="EMBL" id="XDT71747.1"/>
    </source>
</evidence>
<feature type="domain" description="Phosphoribosyltransferase" evidence="1">
    <location>
        <begin position="11"/>
        <end position="142"/>
    </location>
</feature>
<organism evidence="2">
    <name type="scientific">Thermohahella caldifontis</name>
    <dbReference type="NCBI Taxonomy" id="3142973"/>
    <lineage>
        <taxon>Bacteria</taxon>
        <taxon>Pseudomonadati</taxon>
        <taxon>Pseudomonadota</taxon>
        <taxon>Gammaproteobacteria</taxon>
        <taxon>Oceanospirillales</taxon>
        <taxon>Hahellaceae</taxon>
        <taxon>Thermohahella</taxon>
    </lineage>
</organism>
<dbReference type="NCBIfam" id="NF003545">
    <property type="entry name" value="PRK05205.1-1"/>
    <property type="match status" value="1"/>
</dbReference>
<dbReference type="GO" id="GO:0004845">
    <property type="term" value="F:uracil phosphoribosyltransferase activity"/>
    <property type="evidence" value="ECO:0007669"/>
    <property type="project" value="UniProtKB-EC"/>
</dbReference>
<evidence type="ECO:0000259" key="1">
    <source>
        <dbReference type="Pfam" id="PF00156"/>
    </source>
</evidence>
<dbReference type="AlphaFoldDB" id="A0AB39UV00"/>
<keyword evidence="2" id="KW-0328">Glycosyltransferase</keyword>
<dbReference type="SUPFAM" id="SSF53271">
    <property type="entry name" value="PRTase-like"/>
    <property type="match status" value="1"/>
</dbReference>
<dbReference type="RefSeq" id="WP_369600772.1">
    <property type="nucleotide sequence ID" value="NZ_CP154858.1"/>
</dbReference>
<dbReference type="CDD" id="cd06223">
    <property type="entry name" value="PRTases_typeI"/>
    <property type="match status" value="1"/>
</dbReference>
<dbReference type="PANTHER" id="PTHR11608">
    <property type="entry name" value="BIFUNCTIONAL PROTEIN PYRR"/>
    <property type="match status" value="1"/>
</dbReference>
<dbReference type="Pfam" id="PF00156">
    <property type="entry name" value="Pribosyltran"/>
    <property type="match status" value="1"/>
</dbReference>
<dbReference type="InterPro" id="IPR000836">
    <property type="entry name" value="PRTase_dom"/>
</dbReference>
<accession>A0AB39UV00</accession>
<keyword evidence="2" id="KW-0808">Transferase</keyword>
<dbReference type="KEGG" id="tcd:AAIA72_13170"/>